<accession>A0A328EML4</accession>
<dbReference type="SUPFAM" id="SSF47413">
    <property type="entry name" value="lambda repressor-like DNA-binding domains"/>
    <property type="match status" value="1"/>
</dbReference>
<dbReference type="GO" id="GO:0004540">
    <property type="term" value="F:RNA nuclease activity"/>
    <property type="evidence" value="ECO:0007669"/>
    <property type="project" value="InterPro"/>
</dbReference>
<sequence>MTNLFGSGIIQTVTPIRPELYDYYFDRAVIADIRKKLGLSQAKLADLLDIPVNTLSRWEANATTPDADTLAAIYAIAKQHGLSPNFFKRRESMEKVSKQRTKLVLAWDFQNLGVKVEEIEDEWGYMKDYLDLLFPATRANRVLRVYGSPPTGFTYLSFQPGVSKPTMKGAFEKLGFQVFEGYFDADSQLTRDNVQECMTNPEKTIFVLVSKDGDYTEFLKELKHIGVEAYIWSELDEISDRLEASVEDSNLIPWDRPYVVTECIEVIKELKGGTVKKGTFGQQCRERLDEDEIYPQDVGFSRRNPYGNLLTWLESQGIIEVRTVKEPDLISIKMKR</sequence>
<evidence type="ECO:0000313" key="3">
    <source>
        <dbReference type="Proteomes" id="UP000249146"/>
    </source>
</evidence>
<proteinExistence type="predicted"/>
<dbReference type="InterPro" id="IPR021139">
    <property type="entry name" value="NYN"/>
</dbReference>
<gene>
    <name evidence="2" type="ORF">C1G87_1605</name>
</gene>
<evidence type="ECO:0000313" key="2">
    <source>
        <dbReference type="EMBL" id="RAL68838.1"/>
    </source>
</evidence>
<dbReference type="InterPro" id="IPR001387">
    <property type="entry name" value="Cro/C1-type_HTH"/>
</dbReference>
<protein>
    <recommendedName>
        <fullName evidence="1">HTH cro/C1-type domain-containing protein</fullName>
    </recommendedName>
</protein>
<dbReference type="Gene3D" id="3.40.50.1010">
    <property type="entry name" value="5'-nuclease"/>
    <property type="match status" value="1"/>
</dbReference>
<dbReference type="GO" id="GO:0003677">
    <property type="term" value="F:DNA binding"/>
    <property type="evidence" value="ECO:0007669"/>
    <property type="project" value="InterPro"/>
</dbReference>
<name>A0A328EML4_9CHLR</name>
<feature type="domain" description="HTH cro/C1-type" evidence="1">
    <location>
        <begin position="30"/>
        <end position="87"/>
    </location>
</feature>
<dbReference type="AlphaFoldDB" id="A0A328EML4"/>
<dbReference type="PROSITE" id="PS50943">
    <property type="entry name" value="HTH_CROC1"/>
    <property type="match status" value="1"/>
</dbReference>
<organism evidence="2 3">
    <name type="scientific">Dehalococcoides mccartyi</name>
    <dbReference type="NCBI Taxonomy" id="61435"/>
    <lineage>
        <taxon>Bacteria</taxon>
        <taxon>Bacillati</taxon>
        <taxon>Chloroflexota</taxon>
        <taxon>Dehalococcoidia</taxon>
        <taxon>Dehalococcoidales</taxon>
        <taxon>Dehalococcoidaceae</taxon>
        <taxon>Dehalococcoides</taxon>
    </lineage>
</organism>
<dbReference type="SMART" id="SM00530">
    <property type="entry name" value="HTH_XRE"/>
    <property type="match status" value="1"/>
</dbReference>
<dbReference type="CDD" id="cd00093">
    <property type="entry name" value="HTH_XRE"/>
    <property type="match status" value="1"/>
</dbReference>
<dbReference type="Proteomes" id="UP000249146">
    <property type="component" value="Unassembled WGS sequence"/>
</dbReference>
<comment type="caution">
    <text evidence="2">The sequence shown here is derived from an EMBL/GenBank/DDBJ whole genome shotgun (WGS) entry which is preliminary data.</text>
</comment>
<evidence type="ECO:0000259" key="1">
    <source>
        <dbReference type="PROSITE" id="PS50943"/>
    </source>
</evidence>
<dbReference type="InterPro" id="IPR010982">
    <property type="entry name" value="Lambda_DNA-bd_dom_sf"/>
</dbReference>
<dbReference type="EMBL" id="QGLC01000025">
    <property type="protein sequence ID" value="RAL68838.1"/>
    <property type="molecule type" value="Genomic_DNA"/>
</dbReference>
<reference evidence="2 3" key="1">
    <citation type="submission" date="2018-05" db="EMBL/GenBank/DDBJ databases">
        <title>Draft genome sequences of Dehalococcoides mccartyi strains RC and KS.</title>
        <authorList>
            <person name="Higgins S.A."/>
            <person name="Padilla-Crespo E."/>
            <person name="Loeffler F.E."/>
        </authorList>
    </citation>
    <scope>NUCLEOTIDE SEQUENCE [LARGE SCALE GENOMIC DNA]</scope>
    <source>
        <strain evidence="2 3">RC</strain>
    </source>
</reference>
<dbReference type="Pfam" id="PF01381">
    <property type="entry name" value="HTH_3"/>
    <property type="match status" value="1"/>
</dbReference>
<dbReference type="Pfam" id="PF01936">
    <property type="entry name" value="NYN"/>
    <property type="match status" value="1"/>
</dbReference>
<dbReference type="Gene3D" id="1.10.260.40">
    <property type="entry name" value="lambda repressor-like DNA-binding domains"/>
    <property type="match status" value="1"/>
</dbReference>